<name>A0A3A8J9B2_9BACT</name>
<feature type="region of interest" description="Disordered" evidence="1">
    <location>
        <begin position="161"/>
        <end position="216"/>
    </location>
</feature>
<dbReference type="Pfam" id="PF14891">
    <property type="entry name" value="Peptidase_M91"/>
    <property type="match status" value="1"/>
</dbReference>
<feature type="compositionally biased region" description="Basic and acidic residues" evidence="1">
    <location>
        <begin position="193"/>
        <end position="203"/>
    </location>
</feature>
<sequence>MLYALTQPPRRSPPMPSKLKLPSLKTSTASTPRTPATSTPKSAAKPDDWYMKKPLGAPKLVSQPADEKKLTDAIKRDLLSPGLKVRTEEVALEDDRKVRITTVGQIKIGETDKQPGFTRAALTDLQKISSTQTGRMELEGINRHSGLNGTTEKHVQIWKKDESGTTDKAAASKPFGIQEGAKVEYSPQNGIPDPKHASHKEKYGAWGTPDNKPSDSTLLHELHHAREYVDGTIDTKSAVKRGNKSDLALSEMSAAGLDGFKDSAFIQGKAPLTRPSENTYRHEQGLPQRTFYSDKAEVKNTGVNRLLKGPVNLEPKLSTEDAAKLATYKDKTPVIKE</sequence>
<protein>
    <submittedName>
        <fullName evidence="2">Uncharacterized protein</fullName>
    </submittedName>
</protein>
<dbReference type="EMBL" id="RAVZ01000028">
    <property type="protein sequence ID" value="RKG92282.1"/>
    <property type="molecule type" value="Genomic_DNA"/>
</dbReference>
<gene>
    <name evidence="2" type="ORF">D7V88_06575</name>
</gene>
<dbReference type="Proteomes" id="UP000268094">
    <property type="component" value="Unassembled WGS sequence"/>
</dbReference>
<feature type="region of interest" description="Disordered" evidence="1">
    <location>
        <begin position="1"/>
        <end position="73"/>
    </location>
</feature>
<dbReference type="AlphaFoldDB" id="A0A3A8J9B2"/>
<organism evidence="2 3">
    <name type="scientific">Corallococcus terminator</name>
    <dbReference type="NCBI Taxonomy" id="2316733"/>
    <lineage>
        <taxon>Bacteria</taxon>
        <taxon>Pseudomonadati</taxon>
        <taxon>Myxococcota</taxon>
        <taxon>Myxococcia</taxon>
        <taxon>Myxococcales</taxon>
        <taxon>Cystobacterineae</taxon>
        <taxon>Myxococcaceae</taxon>
        <taxon>Corallococcus</taxon>
    </lineage>
</organism>
<evidence type="ECO:0000313" key="2">
    <source>
        <dbReference type="EMBL" id="RKG92282.1"/>
    </source>
</evidence>
<evidence type="ECO:0000313" key="3">
    <source>
        <dbReference type="Proteomes" id="UP000268094"/>
    </source>
</evidence>
<accession>A0A3A8J9B2</accession>
<reference evidence="3" key="1">
    <citation type="submission" date="2018-09" db="EMBL/GenBank/DDBJ databases">
        <authorList>
            <person name="Livingstone P.G."/>
            <person name="Whitworth D.E."/>
        </authorList>
    </citation>
    <scope>NUCLEOTIDE SEQUENCE [LARGE SCALE GENOMIC DNA]</scope>
    <source>
        <strain evidence="3">CA054A</strain>
    </source>
</reference>
<keyword evidence="3" id="KW-1185">Reference proteome</keyword>
<feature type="compositionally biased region" description="Low complexity" evidence="1">
    <location>
        <begin position="17"/>
        <end position="43"/>
    </location>
</feature>
<proteinExistence type="predicted"/>
<dbReference type="InterPro" id="IPR028208">
    <property type="entry name" value="Effector_pro_NleD-like"/>
</dbReference>
<comment type="caution">
    <text evidence="2">The sequence shown here is derived from an EMBL/GenBank/DDBJ whole genome shotgun (WGS) entry which is preliminary data.</text>
</comment>
<evidence type="ECO:0000256" key="1">
    <source>
        <dbReference type="SAM" id="MobiDB-lite"/>
    </source>
</evidence>